<dbReference type="GeneID" id="42179053"/>
<protein>
    <submittedName>
        <fullName evidence="3">N-ethylammeline chlorohydrolase</fullName>
    </submittedName>
</protein>
<dbReference type="GO" id="GO:0016810">
    <property type="term" value="F:hydrolase activity, acting on carbon-nitrogen (but not peptide) bonds"/>
    <property type="evidence" value="ECO:0007669"/>
    <property type="project" value="InterPro"/>
</dbReference>
<evidence type="ECO:0000313" key="4">
    <source>
        <dbReference type="Proteomes" id="UP000297053"/>
    </source>
</evidence>
<feature type="domain" description="Amidohydrolase-related" evidence="2">
    <location>
        <begin position="59"/>
        <end position="413"/>
    </location>
</feature>
<evidence type="ECO:0000313" key="3">
    <source>
        <dbReference type="EMBL" id="QCD65747.1"/>
    </source>
</evidence>
<dbReference type="InterPro" id="IPR032466">
    <property type="entry name" value="Metal_Hydrolase"/>
</dbReference>
<dbReference type="InterPro" id="IPR006680">
    <property type="entry name" value="Amidohydro-rel"/>
</dbReference>
<keyword evidence="1 3" id="KW-0378">Hydrolase</keyword>
<dbReference type="Gene3D" id="2.30.40.10">
    <property type="entry name" value="Urease, subunit C, domain 1"/>
    <property type="match status" value="1"/>
</dbReference>
<dbReference type="Gene3D" id="3.20.20.140">
    <property type="entry name" value="Metal-dependent hydrolases"/>
    <property type="match status" value="1"/>
</dbReference>
<dbReference type="RefSeq" id="WP_015762122.1">
    <property type="nucleotide sequence ID" value="NZ_CP039375.1"/>
</dbReference>
<dbReference type="InterPro" id="IPR011059">
    <property type="entry name" value="Metal-dep_hydrolase_composite"/>
</dbReference>
<dbReference type="EMBL" id="CP039375">
    <property type="protein sequence ID" value="QCD65747.1"/>
    <property type="molecule type" value="Genomic_DNA"/>
</dbReference>
<gene>
    <name evidence="3" type="ORF">E5139_08915</name>
</gene>
<sequence length="485" mass="52112">MTADFVVHDAVVVTVDERNRVYESGTVVVRDGDIATVRESRAGDAEIDADHVLDGAGRLVLPGLVNAHAHLEGTALTGAFSEMGPVELFAQMTPLIADMASEHDDLLRAGYELAALTHLQGGVTTVNTMDVRPALGADVLGEAGLRAVMGPMLSDLFWDRPVDAQFEQARSFVEQFHGSYDGRISAAICPHDDWSCTRDLWERVADLAAEYPEVPVHTHLLELGESDEMARANGSDDSLALLDAVGLLDDRLVGAHFRVADERDIERMSGADAGVAHCPSIFGYYNLDPETPWTPVADLREAGVAVGLGLDDHYWHDSVDLFEEARSARLLANLDAGAQQYDSMALVRMLTAESADAVGIESVGRLVPGARGDLIVLDVEQAKFTPLTNVPAQIANSARRSDVETVVVDGEVVVEDGVVQTMDAKAVRERATAAVEQFTAATEWDLGLGTPEPPAPRDVLADAPKRGPAKLLGRIGAQKLRDVFR</sequence>
<dbReference type="Pfam" id="PF01979">
    <property type="entry name" value="Amidohydro_1"/>
    <property type="match status" value="1"/>
</dbReference>
<accession>A0A4D6KCX2</accession>
<dbReference type="AlphaFoldDB" id="A0A4D6KCX2"/>
<reference evidence="3 4" key="2">
    <citation type="submission" date="2019-04" db="EMBL/GenBank/DDBJ databases">
        <authorList>
            <person name="Yang S."/>
            <person name="Wei W."/>
        </authorList>
    </citation>
    <scope>NUCLEOTIDE SEQUENCE [LARGE SCALE GENOMIC DNA]</scope>
    <source>
        <strain evidence="4">ZP60</strain>
    </source>
</reference>
<dbReference type="OMA" id="DHYWHDS"/>
<dbReference type="SUPFAM" id="SSF51338">
    <property type="entry name" value="Composite domain of metallo-dependent hydrolases"/>
    <property type="match status" value="1"/>
</dbReference>
<dbReference type="KEGG" id="halz:E5139_08915"/>
<proteinExistence type="predicted"/>
<dbReference type="InterPro" id="IPR050287">
    <property type="entry name" value="MTA/SAH_deaminase"/>
</dbReference>
<organism evidence="3 4">
    <name type="scientific">Halomicrobium mukohataei</name>
    <dbReference type="NCBI Taxonomy" id="57705"/>
    <lineage>
        <taxon>Archaea</taxon>
        <taxon>Methanobacteriati</taxon>
        <taxon>Methanobacteriota</taxon>
        <taxon>Stenosarchaea group</taxon>
        <taxon>Halobacteria</taxon>
        <taxon>Halobacteriales</taxon>
        <taxon>Haloarculaceae</taxon>
        <taxon>Halomicrobium</taxon>
    </lineage>
</organism>
<name>A0A4D6KCX2_9EURY</name>
<dbReference type="Proteomes" id="UP000297053">
    <property type="component" value="Chromosome"/>
</dbReference>
<dbReference type="SUPFAM" id="SSF51556">
    <property type="entry name" value="Metallo-dependent hydrolases"/>
    <property type="match status" value="1"/>
</dbReference>
<reference evidence="3 4" key="1">
    <citation type="submission" date="2019-04" db="EMBL/GenBank/DDBJ databases">
        <title>Complete genome sequence of Arthrobacter sp. ZXY-2 associated with effective atrazine degradation and salt adaptation.</title>
        <authorList>
            <person name="Zhao X."/>
        </authorList>
    </citation>
    <scope>NUCLEOTIDE SEQUENCE [LARGE SCALE GENOMIC DNA]</scope>
    <source>
        <strain evidence="4">ZP60</strain>
    </source>
</reference>
<dbReference type="PANTHER" id="PTHR43794:SF11">
    <property type="entry name" value="AMIDOHYDROLASE-RELATED DOMAIN-CONTAINING PROTEIN"/>
    <property type="match status" value="1"/>
</dbReference>
<dbReference type="PANTHER" id="PTHR43794">
    <property type="entry name" value="AMINOHYDROLASE SSNA-RELATED"/>
    <property type="match status" value="1"/>
</dbReference>
<evidence type="ECO:0000256" key="1">
    <source>
        <dbReference type="ARBA" id="ARBA00022801"/>
    </source>
</evidence>
<evidence type="ECO:0000259" key="2">
    <source>
        <dbReference type="Pfam" id="PF01979"/>
    </source>
</evidence>